<keyword evidence="7" id="KW-1185">Reference proteome</keyword>
<protein>
    <recommendedName>
        <fullName evidence="5">OmpA-like domain-containing protein</fullName>
    </recommendedName>
</protein>
<dbReference type="InterPro" id="IPR036737">
    <property type="entry name" value="OmpA-like_sf"/>
</dbReference>
<evidence type="ECO:0000256" key="2">
    <source>
        <dbReference type="ARBA" id="ARBA00023136"/>
    </source>
</evidence>
<sequence>MSPDRVETQAPPPALIERLVNPGADAAQAIDDSIGLRAGTIRDVQRERRVISDEGGVRVTVEPGGRVIVQSGEQAVIRHDDRARFDRDDRDYRERRTRDGGREVIVTTRSGGEVRTLYDANGMMIQRERRDRDGNIYVLFDNRSFGPGPVDEPEWQPVVRLPPPPVYDLPRERYRVEMRSAPPMYIEEALTAPPLVEVEPQYTLDQVIYSPDLRERVRSVDLDTVTFSSGAWQVERSQVRSIEAVARGIHAALRRNPNEVFLVEGYTDAVGSVVDNLSLSDRRAEAVANVLTDHYDIPPENLVTQGYGEGYLKVQTEAAERANRRVTVRRITPLLATKDRQ</sequence>
<dbReference type="Gene3D" id="3.30.1330.60">
    <property type="entry name" value="OmpA-like domain"/>
    <property type="match status" value="1"/>
</dbReference>
<dbReference type="PANTHER" id="PTHR30329">
    <property type="entry name" value="STATOR ELEMENT OF FLAGELLAR MOTOR COMPLEX"/>
    <property type="match status" value="1"/>
</dbReference>
<dbReference type="InterPro" id="IPR006664">
    <property type="entry name" value="OMP_bac"/>
</dbReference>
<dbReference type="CDD" id="cd07185">
    <property type="entry name" value="OmpA_C-like"/>
    <property type="match status" value="1"/>
</dbReference>
<evidence type="ECO:0000256" key="3">
    <source>
        <dbReference type="ARBA" id="ARBA00023237"/>
    </source>
</evidence>
<keyword evidence="2 4" id="KW-0472">Membrane</keyword>
<dbReference type="InterPro" id="IPR050330">
    <property type="entry name" value="Bact_OuterMem_StrucFunc"/>
</dbReference>
<accession>A0A2N3M275</accession>
<proteinExistence type="predicted"/>
<reference evidence="6 7" key="1">
    <citation type="submission" date="2017-12" db="EMBL/GenBank/DDBJ databases">
        <title>Anaerobic carbon monoxide metabolism by Pleomorphomonas carboxyditropha sp. nov., a new mesophilic hydrogenogenic carboxidotroph.</title>
        <authorList>
            <person name="Esquivel-Elizondo S."/>
            <person name="Krajmalnik-Brown R."/>
        </authorList>
    </citation>
    <scope>NUCLEOTIDE SEQUENCE [LARGE SCALE GENOMIC DNA]</scope>
    <source>
        <strain evidence="6 7">R5-392</strain>
    </source>
</reference>
<gene>
    <name evidence="6" type="ORF">CXZ10_06465</name>
</gene>
<dbReference type="PRINTS" id="PR01021">
    <property type="entry name" value="OMPADOMAIN"/>
</dbReference>
<keyword evidence="3" id="KW-0998">Cell outer membrane</keyword>
<evidence type="ECO:0000313" key="6">
    <source>
        <dbReference type="EMBL" id="PKR90980.1"/>
    </source>
</evidence>
<dbReference type="PANTHER" id="PTHR30329:SF21">
    <property type="entry name" value="LIPOPROTEIN YIAD-RELATED"/>
    <property type="match status" value="1"/>
</dbReference>
<evidence type="ECO:0000256" key="4">
    <source>
        <dbReference type="PROSITE-ProRule" id="PRU00473"/>
    </source>
</evidence>
<comment type="caution">
    <text evidence="6">The sequence shown here is derived from an EMBL/GenBank/DDBJ whole genome shotgun (WGS) entry which is preliminary data.</text>
</comment>
<dbReference type="OrthoDB" id="9792021at2"/>
<dbReference type="GO" id="GO:0009279">
    <property type="term" value="C:cell outer membrane"/>
    <property type="evidence" value="ECO:0007669"/>
    <property type="project" value="UniProtKB-SubCell"/>
</dbReference>
<dbReference type="RefSeq" id="WP_101288243.1">
    <property type="nucleotide sequence ID" value="NZ_FOUQ01000001.1"/>
</dbReference>
<dbReference type="InterPro" id="IPR006665">
    <property type="entry name" value="OmpA-like"/>
</dbReference>
<dbReference type="Proteomes" id="UP000233491">
    <property type="component" value="Unassembled WGS sequence"/>
</dbReference>
<dbReference type="PROSITE" id="PS51123">
    <property type="entry name" value="OMPA_2"/>
    <property type="match status" value="1"/>
</dbReference>
<evidence type="ECO:0000256" key="1">
    <source>
        <dbReference type="ARBA" id="ARBA00004442"/>
    </source>
</evidence>
<dbReference type="Pfam" id="PF00691">
    <property type="entry name" value="OmpA"/>
    <property type="match status" value="1"/>
</dbReference>
<comment type="subcellular location">
    <subcellularLocation>
        <location evidence="1">Cell outer membrane</location>
    </subcellularLocation>
</comment>
<feature type="domain" description="OmpA-like" evidence="5">
    <location>
        <begin position="214"/>
        <end position="334"/>
    </location>
</feature>
<dbReference type="SUPFAM" id="SSF103088">
    <property type="entry name" value="OmpA-like"/>
    <property type="match status" value="1"/>
</dbReference>
<evidence type="ECO:0000259" key="5">
    <source>
        <dbReference type="PROSITE" id="PS51123"/>
    </source>
</evidence>
<organism evidence="6 7">
    <name type="scientific">Pleomorphomonas diazotrophica</name>
    <dbReference type="NCBI Taxonomy" id="1166257"/>
    <lineage>
        <taxon>Bacteria</taxon>
        <taxon>Pseudomonadati</taxon>
        <taxon>Pseudomonadota</taxon>
        <taxon>Alphaproteobacteria</taxon>
        <taxon>Hyphomicrobiales</taxon>
        <taxon>Pleomorphomonadaceae</taxon>
        <taxon>Pleomorphomonas</taxon>
    </lineage>
</organism>
<name>A0A2N3M275_9HYPH</name>
<evidence type="ECO:0000313" key="7">
    <source>
        <dbReference type="Proteomes" id="UP000233491"/>
    </source>
</evidence>
<dbReference type="AlphaFoldDB" id="A0A2N3M275"/>
<dbReference type="EMBL" id="PJNW01000002">
    <property type="protein sequence ID" value="PKR90980.1"/>
    <property type="molecule type" value="Genomic_DNA"/>
</dbReference>